<keyword evidence="1" id="KW-1133">Transmembrane helix</keyword>
<proteinExistence type="predicted"/>
<sequence length="112" mass="12858">MLLLLLLPFVHSIPISDQIQPAFINNLNKQENKPIQTKELFLLEIADFFQGTPFYNFLDLQNKDNETKRIVIATVLSIFLIVVLCVIIQFILDIAKQSNIQLSIEKKSNLSD</sequence>
<gene>
    <name evidence="2" type="ORF">PPENT_87.1.T1640072</name>
</gene>
<accession>A0A8S1YE90</accession>
<evidence type="ECO:0000313" key="3">
    <source>
        <dbReference type="Proteomes" id="UP000689195"/>
    </source>
</evidence>
<dbReference type="AlphaFoldDB" id="A0A8S1YE90"/>
<keyword evidence="3" id="KW-1185">Reference proteome</keyword>
<evidence type="ECO:0000313" key="2">
    <source>
        <dbReference type="EMBL" id="CAD8211613.1"/>
    </source>
</evidence>
<reference evidence="2" key="1">
    <citation type="submission" date="2021-01" db="EMBL/GenBank/DDBJ databases">
        <authorList>
            <consortium name="Genoscope - CEA"/>
            <person name="William W."/>
        </authorList>
    </citation>
    <scope>NUCLEOTIDE SEQUENCE</scope>
</reference>
<organism evidence="2 3">
    <name type="scientific">Paramecium pentaurelia</name>
    <dbReference type="NCBI Taxonomy" id="43138"/>
    <lineage>
        <taxon>Eukaryota</taxon>
        <taxon>Sar</taxon>
        <taxon>Alveolata</taxon>
        <taxon>Ciliophora</taxon>
        <taxon>Intramacronucleata</taxon>
        <taxon>Oligohymenophorea</taxon>
        <taxon>Peniculida</taxon>
        <taxon>Parameciidae</taxon>
        <taxon>Paramecium</taxon>
    </lineage>
</organism>
<name>A0A8S1YE90_9CILI</name>
<comment type="caution">
    <text evidence="2">The sequence shown here is derived from an EMBL/GenBank/DDBJ whole genome shotgun (WGS) entry which is preliminary data.</text>
</comment>
<evidence type="ECO:0000256" key="1">
    <source>
        <dbReference type="SAM" id="Phobius"/>
    </source>
</evidence>
<dbReference type="OrthoDB" id="301478at2759"/>
<keyword evidence="1" id="KW-0812">Transmembrane</keyword>
<dbReference type="EMBL" id="CAJJDO010000164">
    <property type="protein sequence ID" value="CAD8211613.1"/>
    <property type="molecule type" value="Genomic_DNA"/>
</dbReference>
<feature type="transmembrane region" description="Helical" evidence="1">
    <location>
        <begin position="70"/>
        <end position="92"/>
    </location>
</feature>
<dbReference type="Proteomes" id="UP000689195">
    <property type="component" value="Unassembled WGS sequence"/>
</dbReference>
<keyword evidence="1" id="KW-0472">Membrane</keyword>
<protein>
    <submittedName>
        <fullName evidence="2">Uncharacterized protein</fullName>
    </submittedName>
</protein>